<evidence type="ECO:0000256" key="1">
    <source>
        <dbReference type="PROSITE-ProRule" id="PRU00339"/>
    </source>
</evidence>
<name>A0A5C5VHJ6_9BACT</name>
<organism evidence="2 3">
    <name type="scientific">Posidoniimonas corsicana</name>
    <dbReference type="NCBI Taxonomy" id="1938618"/>
    <lineage>
        <taxon>Bacteria</taxon>
        <taxon>Pseudomonadati</taxon>
        <taxon>Planctomycetota</taxon>
        <taxon>Planctomycetia</taxon>
        <taxon>Pirellulales</taxon>
        <taxon>Lacipirellulaceae</taxon>
        <taxon>Posidoniimonas</taxon>
    </lineage>
</organism>
<evidence type="ECO:0000313" key="2">
    <source>
        <dbReference type="EMBL" id="TWT38104.1"/>
    </source>
</evidence>
<dbReference type="OrthoDB" id="281483at2"/>
<dbReference type="RefSeq" id="WP_146565393.1">
    <property type="nucleotide sequence ID" value="NZ_SIHJ01000001.1"/>
</dbReference>
<comment type="caution">
    <text evidence="2">The sequence shown here is derived from an EMBL/GenBank/DDBJ whole genome shotgun (WGS) entry which is preliminary data.</text>
</comment>
<dbReference type="AlphaFoldDB" id="A0A5C5VHJ6"/>
<keyword evidence="1" id="KW-0802">TPR repeat</keyword>
<dbReference type="EMBL" id="SIHJ01000001">
    <property type="protein sequence ID" value="TWT38104.1"/>
    <property type="molecule type" value="Genomic_DNA"/>
</dbReference>
<accession>A0A5C5VHJ6</accession>
<feature type="repeat" description="TPR" evidence="1">
    <location>
        <begin position="38"/>
        <end position="71"/>
    </location>
</feature>
<dbReference type="PROSITE" id="PS50005">
    <property type="entry name" value="TPR"/>
    <property type="match status" value="1"/>
</dbReference>
<dbReference type="InterPro" id="IPR011990">
    <property type="entry name" value="TPR-like_helical_dom_sf"/>
</dbReference>
<proteinExistence type="predicted"/>
<dbReference type="SMART" id="SM00028">
    <property type="entry name" value="TPR"/>
    <property type="match status" value="1"/>
</dbReference>
<dbReference type="Gene3D" id="1.25.40.10">
    <property type="entry name" value="Tetratricopeptide repeat domain"/>
    <property type="match status" value="1"/>
</dbReference>
<dbReference type="Pfam" id="PF13432">
    <property type="entry name" value="TPR_16"/>
    <property type="match status" value="1"/>
</dbReference>
<reference evidence="2 3" key="1">
    <citation type="submission" date="2019-02" db="EMBL/GenBank/DDBJ databases">
        <title>Deep-cultivation of Planctomycetes and their phenomic and genomic characterization uncovers novel biology.</title>
        <authorList>
            <person name="Wiegand S."/>
            <person name="Jogler M."/>
            <person name="Boedeker C."/>
            <person name="Pinto D."/>
            <person name="Vollmers J."/>
            <person name="Rivas-Marin E."/>
            <person name="Kohn T."/>
            <person name="Peeters S.H."/>
            <person name="Heuer A."/>
            <person name="Rast P."/>
            <person name="Oberbeckmann S."/>
            <person name="Bunk B."/>
            <person name="Jeske O."/>
            <person name="Meyerdierks A."/>
            <person name="Storesund J.E."/>
            <person name="Kallscheuer N."/>
            <person name="Luecker S."/>
            <person name="Lage O.M."/>
            <person name="Pohl T."/>
            <person name="Merkel B.J."/>
            <person name="Hornburger P."/>
            <person name="Mueller R.-W."/>
            <person name="Bruemmer F."/>
            <person name="Labrenz M."/>
            <person name="Spormann A.M."/>
            <person name="Op Den Camp H."/>
            <person name="Overmann J."/>
            <person name="Amann R."/>
            <person name="Jetten M.S.M."/>
            <person name="Mascher T."/>
            <person name="Medema M.H."/>
            <person name="Devos D.P."/>
            <person name="Kaster A.-K."/>
            <person name="Ovreas L."/>
            <person name="Rohde M."/>
            <person name="Galperin M.Y."/>
            <person name="Jogler C."/>
        </authorList>
    </citation>
    <scope>NUCLEOTIDE SEQUENCE [LARGE SCALE GENOMIC DNA]</scope>
    <source>
        <strain evidence="2 3">KOR34</strain>
    </source>
</reference>
<evidence type="ECO:0000313" key="3">
    <source>
        <dbReference type="Proteomes" id="UP000316714"/>
    </source>
</evidence>
<gene>
    <name evidence="2" type="ORF">KOR34_30720</name>
</gene>
<protein>
    <submittedName>
        <fullName evidence="2">Tetratricopeptide repeat protein</fullName>
    </submittedName>
</protein>
<dbReference type="SUPFAM" id="SSF48452">
    <property type="entry name" value="TPR-like"/>
    <property type="match status" value="1"/>
</dbReference>
<keyword evidence="3" id="KW-1185">Reference proteome</keyword>
<dbReference type="Proteomes" id="UP000316714">
    <property type="component" value="Unassembled WGS sequence"/>
</dbReference>
<dbReference type="InterPro" id="IPR019734">
    <property type="entry name" value="TPR_rpt"/>
</dbReference>
<sequence>MPTKTELYNEADKLKDAGDLDGAAAKLQEILADDADYALAHSALAVVLQRSGKHAEAIEHAKKVCELEPSDPFSFTALSVTYQRAYAGTDEMSYIPLAEEAMERSRQLQMGH</sequence>